<dbReference type="AlphaFoldDB" id="A0A8S3SNA0"/>
<dbReference type="Gene3D" id="1.25.40.20">
    <property type="entry name" value="Ankyrin repeat-containing domain"/>
    <property type="match status" value="2"/>
</dbReference>
<comment type="caution">
    <text evidence="4">The sequence shown here is derived from an EMBL/GenBank/DDBJ whole genome shotgun (WGS) entry which is preliminary data.</text>
</comment>
<evidence type="ECO:0000313" key="4">
    <source>
        <dbReference type="EMBL" id="CAG2223218.1"/>
    </source>
</evidence>
<dbReference type="InterPro" id="IPR036770">
    <property type="entry name" value="Ankyrin_rpt-contain_sf"/>
</dbReference>
<evidence type="ECO:0000256" key="2">
    <source>
        <dbReference type="ARBA" id="ARBA00023043"/>
    </source>
</evidence>
<gene>
    <name evidence="4" type="ORF">MEDL_36505</name>
</gene>
<proteinExistence type="predicted"/>
<dbReference type="PANTHER" id="PTHR24166">
    <property type="entry name" value="ROLLING PEBBLES, ISOFORM B"/>
    <property type="match status" value="1"/>
</dbReference>
<name>A0A8S3SNA0_MYTED</name>
<dbReference type="InterPro" id="IPR002110">
    <property type="entry name" value="Ankyrin_rpt"/>
</dbReference>
<protein>
    <submittedName>
        <fullName evidence="4">Uncharacterized protein</fullName>
    </submittedName>
</protein>
<dbReference type="PROSITE" id="PS50088">
    <property type="entry name" value="ANK_REPEAT"/>
    <property type="match status" value="1"/>
</dbReference>
<accession>A0A8S3SNA0</accession>
<evidence type="ECO:0000313" key="5">
    <source>
        <dbReference type="Proteomes" id="UP000683360"/>
    </source>
</evidence>
<dbReference type="OrthoDB" id="194358at2759"/>
<feature type="repeat" description="ANK" evidence="3">
    <location>
        <begin position="158"/>
        <end position="190"/>
    </location>
</feature>
<keyword evidence="1" id="KW-0677">Repeat</keyword>
<dbReference type="SMART" id="SM00248">
    <property type="entry name" value="ANK"/>
    <property type="match status" value="2"/>
</dbReference>
<sequence length="210" mass="24052">MNDRQTGINFTYIQNIKLKYKEQHKRLRRQPKIVRHLYMIAIHIFKAEIRLSPALKIRCESLEALKLTTECECYGYLDLAEFILGKTDNVCDQHFHPMNAAASSGFCDLLELISRGAEVNHRDEGVHTPMTTACINKHEAAVKFLIDKEADINKRTKKGPTPLMWACTSGNKQLASLLIYHGADINKCDYEEQTAIMQSRKHSAHEMSDF</sequence>
<dbReference type="SUPFAM" id="SSF48403">
    <property type="entry name" value="Ankyrin repeat"/>
    <property type="match status" value="1"/>
</dbReference>
<dbReference type="Proteomes" id="UP000683360">
    <property type="component" value="Unassembled WGS sequence"/>
</dbReference>
<dbReference type="InterPro" id="IPR050889">
    <property type="entry name" value="Dendritic_Spine_Reg/Scaffold"/>
</dbReference>
<reference evidence="4" key="1">
    <citation type="submission" date="2021-03" db="EMBL/GenBank/DDBJ databases">
        <authorList>
            <person name="Bekaert M."/>
        </authorList>
    </citation>
    <scope>NUCLEOTIDE SEQUENCE</scope>
</reference>
<keyword evidence="5" id="KW-1185">Reference proteome</keyword>
<dbReference type="PROSITE" id="PS50297">
    <property type="entry name" value="ANK_REP_REGION"/>
    <property type="match status" value="1"/>
</dbReference>
<dbReference type="EMBL" id="CAJPWZ010001777">
    <property type="protein sequence ID" value="CAG2223218.1"/>
    <property type="molecule type" value="Genomic_DNA"/>
</dbReference>
<evidence type="ECO:0000256" key="1">
    <source>
        <dbReference type="ARBA" id="ARBA00022737"/>
    </source>
</evidence>
<evidence type="ECO:0000256" key="3">
    <source>
        <dbReference type="PROSITE-ProRule" id="PRU00023"/>
    </source>
</evidence>
<organism evidence="4 5">
    <name type="scientific">Mytilus edulis</name>
    <name type="common">Blue mussel</name>
    <dbReference type="NCBI Taxonomy" id="6550"/>
    <lineage>
        <taxon>Eukaryota</taxon>
        <taxon>Metazoa</taxon>
        <taxon>Spiralia</taxon>
        <taxon>Lophotrochozoa</taxon>
        <taxon>Mollusca</taxon>
        <taxon>Bivalvia</taxon>
        <taxon>Autobranchia</taxon>
        <taxon>Pteriomorphia</taxon>
        <taxon>Mytilida</taxon>
        <taxon>Mytiloidea</taxon>
        <taxon>Mytilidae</taxon>
        <taxon>Mytilinae</taxon>
        <taxon>Mytilus</taxon>
    </lineage>
</organism>
<keyword evidence="2 3" id="KW-0040">ANK repeat</keyword>
<dbReference type="PANTHER" id="PTHR24166:SF48">
    <property type="entry name" value="PROTEIN VAPYRIN"/>
    <property type="match status" value="1"/>
</dbReference>
<dbReference type="Pfam" id="PF12796">
    <property type="entry name" value="Ank_2"/>
    <property type="match status" value="1"/>
</dbReference>